<gene>
    <name evidence="2" type="ORF">L2299_22645</name>
</gene>
<protein>
    <submittedName>
        <fullName evidence="2">Uncharacterized protein</fullName>
    </submittedName>
</protein>
<reference evidence="2" key="1">
    <citation type="journal article" date="2022" name="Data Brief">
        <title>Draft genome sequence data of Gordonia hongkongensis strain EUFUS-Z928 isolated from the octocoral Eunicea fusca.</title>
        <authorList>
            <person name="Sanchez-Suarez J."/>
            <person name="Diaz L."/>
            <person name="Melo-Bolivar J."/>
            <person name="Villamil L."/>
        </authorList>
    </citation>
    <scope>NUCLEOTIDE SEQUENCE</scope>
    <source>
        <strain evidence="2">EUFUS-Z928</strain>
    </source>
</reference>
<proteinExistence type="predicted"/>
<keyword evidence="1" id="KW-0812">Transmembrane</keyword>
<name>A0ABT6C0V9_9ACTN</name>
<dbReference type="RefSeq" id="WP_171011654.1">
    <property type="nucleotide sequence ID" value="NZ_CP148027.1"/>
</dbReference>
<feature type="transmembrane region" description="Helical" evidence="1">
    <location>
        <begin position="35"/>
        <end position="56"/>
    </location>
</feature>
<keyword evidence="1" id="KW-1133">Transmembrane helix</keyword>
<dbReference type="Proteomes" id="UP001152308">
    <property type="component" value="Unassembled WGS sequence"/>
</dbReference>
<sequence length="57" mass="6231">MTSDHNPGLSPELRSLIEQINEPENQGVPLEMRDYALLCLVTVVIPAVLITLGMVLS</sequence>
<evidence type="ECO:0000313" key="3">
    <source>
        <dbReference type="Proteomes" id="UP001152308"/>
    </source>
</evidence>
<evidence type="ECO:0000313" key="2">
    <source>
        <dbReference type="EMBL" id="MDF6103836.1"/>
    </source>
</evidence>
<comment type="caution">
    <text evidence="2">The sequence shown here is derived from an EMBL/GenBank/DDBJ whole genome shotgun (WGS) entry which is preliminary data.</text>
</comment>
<organism evidence="2 3">
    <name type="scientific">Gordonia hongkongensis</name>
    <dbReference type="NCBI Taxonomy" id="1701090"/>
    <lineage>
        <taxon>Bacteria</taxon>
        <taxon>Bacillati</taxon>
        <taxon>Actinomycetota</taxon>
        <taxon>Actinomycetes</taxon>
        <taxon>Mycobacteriales</taxon>
        <taxon>Gordoniaceae</taxon>
        <taxon>Gordonia</taxon>
    </lineage>
</organism>
<keyword evidence="3" id="KW-1185">Reference proteome</keyword>
<accession>A0ABT6C0V9</accession>
<evidence type="ECO:0000256" key="1">
    <source>
        <dbReference type="SAM" id="Phobius"/>
    </source>
</evidence>
<keyword evidence="1" id="KW-0472">Membrane</keyword>
<reference evidence="2" key="2">
    <citation type="submission" date="2022-01" db="EMBL/GenBank/DDBJ databases">
        <authorList>
            <person name="Sanchez-Suarez J."/>
            <person name="Villamil L."/>
            <person name="Diaz L.E."/>
        </authorList>
    </citation>
    <scope>NUCLEOTIDE SEQUENCE</scope>
    <source>
        <strain evidence="2">EUFUS-Z928</strain>
    </source>
</reference>
<dbReference type="EMBL" id="JAKJLQ010000032">
    <property type="protein sequence ID" value="MDF6103836.1"/>
    <property type="molecule type" value="Genomic_DNA"/>
</dbReference>